<evidence type="ECO:0000256" key="2">
    <source>
        <dbReference type="SAM" id="MobiDB-lite"/>
    </source>
</evidence>
<accession>A0A022RHM1</accession>
<dbReference type="PANTHER" id="PTHR31425">
    <property type="entry name" value="PHOSPHORIBOSYLANTHRANILATE TRANSFERASE ISOFORM 1"/>
    <property type="match status" value="1"/>
</dbReference>
<protein>
    <recommendedName>
        <fullName evidence="4">Multiple C2 domain-containing protein</fullName>
    </recommendedName>
</protein>
<feature type="region of interest" description="Disordered" evidence="2">
    <location>
        <begin position="49"/>
        <end position="95"/>
    </location>
</feature>
<sequence>IKIIALASIRMHNYNFKYLVLKKVFQLAVQFTTLSLAHTIHIYRLRTPSPPQDALPTPFHRKQSRKPQVPSHDHRGGSAWPSRAAPSKRRSSSTCSTSTRKANFFRIMSLLSGIISTNRWFTDVCRWKNPTTSVLVHVLFLILICYPELILPTIFLYGFLIGLWNYRLRQRGPPHMDSKLSWAEAVNPDELDEEFDTFPMVFFHRTSQLASLVGKIRLAKIRLNNLMKPNYFIGLKLATS</sequence>
<keyword evidence="3" id="KW-1133">Transmembrane helix</keyword>
<feature type="domain" description="Multiple C2" evidence="4">
    <location>
        <begin position="151"/>
        <end position="200"/>
    </location>
</feature>
<evidence type="ECO:0000313" key="6">
    <source>
        <dbReference type="Proteomes" id="UP000030748"/>
    </source>
</evidence>
<organism evidence="5 6">
    <name type="scientific">Erythranthe guttata</name>
    <name type="common">Yellow monkey flower</name>
    <name type="synonym">Mimulus guttatus</name>
    <dbReference type="NCBI Taxonomy" id="4155"/>
    <lineage>
        <taxon>Eukaryota</taxon>
        <taxon>Viridiplantae</taxon>
        <taxon>Streptophyta</taxon>
        <taxon>Embryophyta</taxon>
        <taxon>Tracheophyta</taxon>
        <taxon>Spermatophyta</taxon>
        <taxon>Magnoliopsida</taxon>
        <taxon>eudicotyledons</taxon>
        <taxon>Gunneridae</taxon>
        <taxon>Pentapetalae</taxon>
        <taxon>asterids</taxon>
        <taxon>lamiids</taxon>
        <taxon>Lamiales</taxon>
        <taxon>Phrymaceae</taxon>
        <taxon>Erythranthe</taxon>
    </lineage>
</organism>
<evidence type="ECO:0000256" key="3">
    <source>
        <dbReference type="SAM" id="Phobius"/>
    </source>
</evidence>
<evidence type="ECO:0000259" key="4">
    <source>
        <dbReference type="Pfam" id="PF08372"/>
    </source>
</evidence>
<gene>
    <name evidence="5" type="ORF">MIMGU_mgv1a026669mg</name>
</gene>
<evidence type="ECO:0000313" key="5">
    <source>
        <dbReference type="EMBL" id="EYU39288.1"/>
    </source>
</evidence>
<proteinExistence type="predicted"/>
<dbReference type="Proteomes" id="UP000030748">
    <property type="component" value="Unassembled WGS sequence"/>
</dbReference>
<feature type="non-terminal residue" evidence="5">
    <location>
        <position position="1"/>
    </location>
</feature>
<name>A0A022RHM1_ERYGU</name>
<dbReference type="STRING" id="4155.A0A022RHM1"/>
<dbReference type="AlphaFoldDB" id="A0A022RHM1"/>
<evidence type="ECO:0000256" key="1">
    <source>
        <dbReference type="ARBA" id="ARBA00022737"/>
    </source>
</evidence>
<dbReference type="EMBL" id="KI630452">
    <property type="protein sequence ID" value="EYU39288.1"/>
    <property type="molecule type" value="Genomic_DNA"/>
</dbReference>
<dbReference type="InterPro" id="IPR047259">
    <property type="entry name" value="QUIRKY-like"/>
</dbReference>
<keyword evidence="1" id="KW-0677">Repeat</keyword>
<keyword evidence="3" id="KW-0812">Transmembrane</keyword>
<keyword evidence="3" id="KW-0472">Membrane</keyword>
<feature type="transmembrane region" description="Helical" evidence="3">
    <location>
        <begin position="134"/>
        <end position="166"/>
    </location>
</feature>
<keyword evidence="6" id="KW-1185">Reference proteome</keyword>
<dbReference type="Pfam" id="PF08372">
    <property type="entry name" value="PRT_C"/>
    <property type="match status" value="1"/>
</dbReference>
<dbReference type="InterPro" id="IPR013583">
    <property type="entry name" value="MCTP_C"/>
</dbReference>
<feature type="transmembrane region" description="Helical" evidence="3">
    <location>
        <begin position="104"/>
        <end position="122"/>
    </location>
</feature>
<dbReference type="PANTHER" id="PTHR31425:SF24">
    <property type="entry name" value="MULTIPLE C2 DOMAIN AND TRANSMEMBRANE REGION PROTEIN 2"/>
    <property type="match status" value="1"/>
</dbReference>
<reference evidence="5 6" key="1">
    <citation type="journal article" date="2013" name="Proc. Natl. Acad. Sci. U.S.A.">
        <title>Fine-scale variation in meiotic recombination in Mimulus inferred from population shotgun sequencing.</title>
        <authorList>
            <person name="Hellsten U."/>
            <person name="Wright K.M."/>
            <person name="Jenkins J."/>
            <person name="Shu S."/>
            <person name="Yuan Y."/>
            <person name="Wessler S.R."/>
            <person name="Schmutz J."/>
            <person name="Willis J.H."/>
            <person name="Rokhsar D.S."/>
        </authorList>
    </citation>
    <scope>NUCLEOTIDE SEQUENCE [LARGE SCALE GENOMIC DNA]</scope>
    <source>
        <strain evidence="6">cv. DUN x IM62</strain>
    </source>
</reference>